<protein>
    <submittedName>
        <fullName evidence="1">Uncharacterized protein</fullName>
    </submittedName>
</protein>
<evidence type="ECO:0000313" key="2">
    <source>
        <dbReference type="Proteomes" id="UP000827976"/>
    </source>
</evidence>
<comment type="caution">
    <text evidence="1">The sequence shown here is derived from an EMBL/GenBank/DDBJ whole genome shotgun (WGS) entry which is preliminary data.</text>
</comment>
<name>A0ACB7VWZ4_DIOAL</name>
<sequence length="186" mass="20446">MCVISFYLTWYQRGFSKPKIKIFFFTPFFVPAHRRRRRLAPRAPRPENPAPRLAPRAAPRPVPRAAAPRAPCPAPRAPCRAQPRLAPRAPRPVPRAAAPHAPRPAPRAARSRASRPASRAARSRASRRAQRAPRSPCRLAPRAACASRPVQPAPHLLGSTASISFFVPVFYGFCPSLLSPEGGRHA</sequence>
<organism evidence="1 2">
    <name type="scientific">Dioscorea alata</name>
    <name type="common">Purple yam</name>
    <dbReference type="NCBI Taxonomy" id="55571"/>
    <lineage>
        <taxon>Eukaryota</taxon>
        <taxon>Viridiplantae</taxon>
        <taxon>Streptophyta</taxon>
        <taxon>Embryophyta</taxon>
        <taxon>Tracheophyta</taxon>
        <taxon>Spermatophyta</taxon>
        <taxon>Magnoliopsida</taxon>
        <taxon>Liliopsida</taxon>
        <taxon>Dioscoreales</taxon>
        <taxon>Dioscoreaceae</taxon>
        <taxon>Dioscorea</taxon>
    </lineage>
</organism>
<evidence type="ECO:0000313" key="1">
    <source>
        <dbReference type="EMBL" id="KAH7679367.1"/>
    </source>
</evidence>
<reference evidence="2" key="1">
    <citation type="journal article" date="2022" name="Nat. Commun.">
        <title>Chromosome evolution and the genetic basis of agronomically important traits in greater yam.</title>
        <authorList>
            <person name="Bredeson J.V."/>
            <person name="Lyons J.B."/>
            <person name="Oniyinde I.O."/>
            <person name="Okereke N.R."/>
            <person name="Kolade O."/>
            <person name="Nnabue I."/>
            <person name="Nwadili C.O."/>
            <person name="Hribova E."/>
            <person name="Parker M."/>
            <person name="Nwogha J."/>
            <person name="Shu S."/>
            <person name="Carlson J."/>
            <person name="Kariba R."/>
            <person name="Muthemba S."/>
            <person name="Knop K."/>
            <person name="Barton G.J."/>
            <person name="Sherwood A.V."/>
            <person name="Lopez-Montes A."/>
            <person name="Asiedu R."/>
            <person name="Jamnadass R."/>
            <person name="Muchugi A."/>
            <person name="Goodstein D."/>
            <person name="Egesi C.N."/>
            <person name="Featherston J."/>
            <person name="Asfaw A."/>
            <person name="Simpson G.G."/>
            <person name="Dolezel J."/>
            <person name="Hendre P.S."/>
            <person name="Van Deynze A."/>
            <person name="Kumar P.L."/>
            <person name="Obidiegwu J.E."/>
            <person name="Bhattacharjee R."/>
            <person name="Rokhsar D.S."/>
        </authorList>
    </citation>
    <scope>NUCLEOTIDE SEQUENCE [LARGE SCALE GENOMIC DNA]</scope>
    <source>
        <strain evidence="2">cv. TDa95/00328</strain>
    </source>
</reference>
<dbReference type="EMBL" id="CM037016">
    <property type="protein sequence ID" value="KAH7679367.1"/>
    <property type="molecule type" value="Genomic_DNA"/>
</dbReference>
<accession>A0ACB7VWZ4</accession>
<proteinExistence type="predicted"/>
<keyword evidence="2" id="KW-1185">Reference proteome</keyword>
<dbReference type="Proteomes" id="UP000827976">
    <property type="component" value="Chromosome 6"/>
</dbReference>
<gene>
    <name evidence="1" type="ORF">IHE45_06G053500</name>
</gene>